<evidence type="ECO:0000256" key="7">
    <source>
        <dbReference type="SAM" id="Phobius"/>
    </source>
</evidence>
<dbReference type="EMBL" id="JADEWL010000003">
    <property type="protein sequence ID" value="MBE9211413.1"/>
    <property type="molecule type" value="Genomic_DNA"/>
</dbReference>
<dbReference type="Gene3D" id="1.20.1250.20">
    <property type="entry name" value="MFS general substrate transporter like domains"/>
    <property type="match status" value="1"/>
</dbReference>
<feature type="transmembrane region" description="Helical" evidence="7">
    <location>
        <begin position="338"/>
        <end position="359"/>
    </location>
</feature>
<dbReference type="Pfam" id="PF13347">
    <property type="entry name" value="MFS_2"/>
    <property type="match status" value="1"/>
</dbReference>
<keyword evidence="5 7" id="KW-1133">Transmembrane helix</keyword>
<dbReference type="GO" id="GO:0006814">
    <property type="term" value="P:sodium ion transport"/>
    <property type="evidence" value="ECO:0007669"/>
    <property type="project" value="InterPro"/>
</dbReference>
<evidence type="ECO:0000313" key="9">
    <source>
        <dbReference type="Proteomes" id="UP000620559"/>
    </source>
</evidence>
<keyword evidence="2" id="KW-0813">Transport</keyword>
<comment type="subcellular location">
    <subcellularLocation>
        <location evidence="1">Cell membrane</location>
        <topology evidence="1">Multi-pass membrane protein</topology>
    </subcellularLocation>
</comment>
<evidence type="ECO:0000256" key="3">
    <source>
        <dbReference type="ARBA" id="ARBA00022475"/>
    </source>
</evidence>
<evidence type="ECO:0000313" key="8">
    <source>
        <dbReference type="EMBL" id="MBE9211413.1"/>
    </source>
</evidence>
<feature type="transmembrane region" description="Helical" evidence="7">
    <location>
        <begin position="166"/>
        <end position="185"/>
    </location>
</feature>
<dbReference type="GO" id="GO:0008643">
    <property type="term" value="P:carbohydrate transport"/>
    <property type="evidence" value="ECO:0007669"/>
    <property type="project" value="InterPro"/>
</dbReference>
<evidence type="ECO:0000256" key="2">
    <source>
        <dbReference type="ARBA" id="ARBA00022448"/>
    </source>
</evidence>
<sequence length="470" mass="52291">MNDSSQSVDFTPNTEKLNFKTKLAYGVGELSGAIPNNILVFFALFFFTNVAGLNPSLAGSLLLIGKAWDAFNDPLIGWLSDKTRSPLGRRYPWMLGGAIPLGISFILFWIVPSTRNQWQLFAYYSIISIIYYAAVSSVLVPFSTLAAELTQGYNERTNLISFKSSFAIGGSIFALILAQIILDIVEAPRSYLYLGAISALLSILAILFCVWGTYKRYKIIDNQRQKIKRKPSEPIFKQFKIALNNKPFLYVIGIYLCSWLGVQVTAAILPYYVVDWMKLPKSHFTQMALAVQGTALIMMFFWSAMGQKFGKKAIYCMGIPATIIAQAGFFFLQPGQVLLMYILAVMAGIGISVAYLVPWSMLPDVVDLDELNTGQRREGIFYGFVVQLQKFGVAGALFLVGKILDWSGLIPTVASQTPPIQPDSALLAIRLIIGPIPTLMLIIGLVLAYFYPITRSKHEEIVLKINENRE</sequence>
<feature type="transmembrane region" description="Helical" evidence="7">
    <location>
        <begin position="38"/>
        <end position="64"/>
    </location>
</feature>
<accession>A0A8J7F0C1</accession>
<feature type="transmembrane region" description="Helical" evidence="7">
    <location>
        <begin position="191"/>
        <end position="214"/>
    </location>
</feature>
<dbReference type="GO" id="GO:0015293">
    <property type="term" value="F:symporter activity"/>
    <property type="evidence" value="ECO:0007669"/>
    <property type="project" value="InterPro"/>
</dbReference>
<feature type="transmembrane region" description="Helical" evidence="7">
    <location>
        <begin position="424"/>
        <end position="451"/>
    </location>
</feature>
<keyword evidence="4 7" id="KW-0812">Transmembrane</keyword>
<proteinExistence type="predicted"/>
<dbReference type="GO" id="GO:0005886">
    <property type="term" value="C:plasma membrane"/>
    <property type="evidence" value="ECO:0007669"/>
    <property type="project" value="UniProtKB-SubCell"/>
</dbReference>
<dbReference type="Proteomes" id="UP000620559">
    <property type="component" value="Unassembled WGS sequence"/>
</dbReference>
<comment type="caution">
    <text evidence="8">The sequence shown here is derived from an EMBL/GenBank/DDBJ whole genome shotgun (WGS) entry which is preliminary data.</text>
</comment>
<keyword evidence="3" id="KW-1003">Cell membrane</keyword>
<dbReference type="SUPFAM" id="SSF103473">
    <property type="entry name" value="MFS general substrate transporter"/>
    <property type="match status" value="1"/>
</dbReference>
<organism evidence="8 9">
    <name type="scientific">Plectonema cf. radiosum LEGE 06105</name>
    <dbReference type="NCBI Taxonomy" id="945769"/>
    <lineage>
        <taxon>Bacteria</taxon>
        <taxon>Bacillati</taxon>
        <taxon>Cyanobacteriota</taxon>
        <taxon>Cyanophyceae</taxon>
        <taxon>Oscillatoriophycideae</taxon>
        <taxon>Oscillatoriales</taxon>
        <taxon>Microcoleaceae</taxon>
        <taxon>Plectonema</taxon>
    </lineage>
</organism>
<evidence type="ECO:0000256" key="6">
    <source>
        <dbReference type="ARBA" id="ARBA00023136"/>
    </source>
</evidence>
<feature type="transmembrane region" description="Helical" evidence="7">
    <location>
        <begin position="284"/>
        <end position="302"/>
    </location>
</feature>
<keyword evidence="9" id="KW-1185">Reference proteome</keyword>
<evidence type="ECO:0000256" key="5">
    <source>
        <dbReference type="ARBA" id="ARBA00022989"/>
    </source>
</evidence>
<keyword evidence="6 7" id="KW-0472">Membrane</keyword>
<protein>
    <submittedName>
        <fullName evidence="8">MFS transporter</fullName>
    </submittedName>
</protein>
<dbReference type="InterPro" id="IPR039672">
    <property type="entry name" value="MFS_2"/>
</dbReference>
<feature type="transmembrane region" description="Helical" evidence="7">
    <location>
        <begin position="91"/>
        <end position="111"/>
    </location>
</feature>
<dbReference type="FunFam" id="1.20.1250.20:FF:000183">
    <property type="entry name" value="sodium-dependent lysophosphatidylcholine symporter 1 isoform X2"/>
    <property type="match status" value="1"/>
</dbReference>
<evidence type="ECO:0000256" key="4">
    <source>
        <dbReference type="ARBA" id="ARBA00022692"/>
    </source>
</evidence>
<dbReference type="AlphaFoldDB" id="A0A8J7F0C1"/>
<feature type="transmembrane region" description="Helical" evidence="7">
    <location>
        <begin position="314"/>
        <end position="332"/>
    </location>
</feature>
<dbReference type="PANTHER" id="PTHR11328:SF24">
    <property type="entry name" value="MAJOR FACILITATOR SUPERFAMILY (MFS) PROFILE DOMAIN-CONTAINING PROTEIN"/>
    <property type="match status" value="1"/>
</dbReference>
<feature type="transmembrane region" description="Helical" evidence="7">
    <location>
        <begin position="380"/>
        <end position="404"/>
    </location>
</feature>
<reference evidence="8" key="1">
    <citation type="submission" date="2020-10" db="EMBL/GenBank/DDBJ databases">
        <authorList>
            <person name="Castelo-Branco R."/>
            <person name="Eusebio N."/>
            <person name="Adriana R."/>
            <person name="Vieira A."/>
            <person name="Brugerolle De Fraissinette N."/>
            <person name="Rezende De Castro R."/>
            <person name="Schneider M.P."/>
            <person name="Vasconcelos V."/>
            <person name="Leao P.N."/>
        </authorList>
    </citation>
    <scope>NUCLEOTIDE SEQUENCE</scope>
    <source>
        <strain evidence="8">LEGE 06105</strain>
    </source>
</reference>
<dbReference type="CDD" id="cd17332">
    <property type="entry name" value="MFS_MelB_like"/>
    <property type="match status" value="1"/>
</dbReference>
<dbReference type="NCBIfam" id="TIGR00792">
    <property type="entry name" value="gph"/>
    <property type="match status" value="1"/>
</dbReference>
<dbReference type="PANTHER" id="PTHR11328">
    <property type="entry name" value="MAJOR FACILITATOR SUPERFAMILY DOMAIN-CONTAINING PROTEIN"/>
    <property type="match status" value="1"/>
</dbReference>
<dbReference type="InterPro" id="IPR036259">
    <property type="entry name" value="MFS_trans_sf"/>
</dbReference>
<gene>
    <name evidence="8" type="ORF">IQ247_01540</name>
</gene>
<name>A0A8J7F0C1_9CYAN</name>
<feature type="transmembrane region" description="Helical" evidence="7">
    <location>
        <begin position="248"/>
        <end position="272"/>
    </location>
</feature>
<dbReference type="InterPro" id="IPR001927">
    <property type="entry name" value="Na/Gal_symport"/>
</dbReference>
<feature type="transmembrane region" description="Helical" evidence="7">
    <location>
        <begin position="123"/>
        <end position="145"/>
    </location>
</feature>
<evidence type="ECO:0000256" key="1">
    <source>
        <dbReference type="ARBA" id="ARBA00004651"/>
    </source>
</evidence>